<accession>A0A4Q0T3D5</accession>
<evidence type="ECO:0000256" key="5">
    <source>
        <dbReference type="ARBA" id="ARBA00022989"/>
    </source>
</evidence>
<dbReference type="EMBL" id="RDSM01000002">
    <property type="protein sequence ID" value="RXH56061.1"/>
    <property type="molecule type" value="Genomic_DNA"/>
</dbReference>
<evidence type="ECO:0000259" key="11">
    <source>
        <dbReference type="Pfam" id="PF00999"/>
    </source>
</evidence>
<dbReference type="GO" id="GO:0051453">
    <property type="term" value="P:regulation of intracellular pH"/>
    <property type="evidence" value="ECO:0007669"/>
    <property type="project" value="TreeGrafter"/>
</dbReference>
<keyword evidence="2 10" id="KW-0813">Transport</keyword>
<feature type="transmembrane region" description="Helical" evidence="10">
    <location>
        <begin position="330"/>
        <end position="354"/>
    </location>
</feature>
<dbReference type="PANTHER" id="PTHR10110:SF86">
    <property type="entry name" value="SODIUM_HYDROGEN EXCHANGER 7"/>
    <property type="match status" value="1"/>
</dbReference>
<comment type="caution">
    <text evidence="12">The sequence shown here is derived from an EMBL/GenBank/DDBJ whole genome shotgun (WGS) entry which is preliminary data.</text>
</comment>
<evidence type="ECO:0000256" key="8">
    <source>
        <dbReference type="ARBA" id="ARBA00023136"/>
    </source>
</evidence>
<feature type="transmembrane region" description="Helical" evidence="10">
    <location>
        <begin position="58"/>
        <end position="79"/>
    </location>
</feature>
<evidence type="ECO:0000256" key="10">
    <source>
        <dbReference type="RuleBase" id="RU366002"/>
    </source>
</evidence>
<reference evidence="12 13" key="1">
    <citation type="submission" date="2018-11" db="EMBL/GenBank/DDBJ databases">
        <authorList>
            <person name="Mardanov A.V."/>
            <person name="Ravin N.V."/>
            <person name="Dedysh S.N."/>
        </authorList>
    </citation>
    <scope>NUCLEOTIDE SEQUENCE [LARGE SCALE GENOMIC DNA]</scope>
    <source>
        <strain evidence="12 13">AF10</strain>
    </source>
</reference>
<evidence type="ECO:0000313" key="13">
    <source>
        <dbReference type="Proteomes" id="UP000289437"/>
    </source>
</evidence>
<feature type="transmembrane region" description="Helical" evidence="10">
    <location>
        <begin position="216"/>
        <end position="240"/>
    </location>
</feature>
<feature type="transmembrane region" description="Helical" evidence="10">
    <location>
        <begin position="252"/>
        <end position="273"/>
    </location>
</feature>
<dbReference type="Pfam" id="PF00999">
    <property type="entry name" value="Na_H_Exchanger"/>
    <property type="match status" value="1"/>
</dbReference>
<dbReference type="InterPro" id="IPR004705">
    <property type="entry name" value="Cation/H_exchanger_CPA1_bac"/>
</dbReference>
<comment type="caution">
    <text evidence="10">Lacks conserved residue(s) required for the propagation of feature annotation.</text>
</comment>
<feature type="transmembrane region" description="Helical" evidence="10">
    <location>
        <begin position="130"/>
        <end position="151"/>
    </location>
</feature>
<evidence type="ECO:0000256" key="9">
    <source>
        <dbReference type="ARBA" id="ARBA00023201"/>
    </source>
</evidence>
<organism evidence="12 13">
    <name type="scientific">Granulicella sibirica</name>
    <dbReference type="NCBI Taxonomy" id="2479048"/>
    <lineage>
        <taxon>Bacteria</taxon>
        <taxon>Pseudomonadati</taxon>
        <taxon>Acidobacteriota</taxon>
        <taxon>Terriglobia</taxon>
        <taxon>Terriglobales</taxon>
        <taxon>Acidobacteriaceae</taxon>
        <taxon>Granulicella</taxon>
    </lineage>
</organism>
<dbReference type="GO" id="GO:0015385">
    <property type="term" value="F:sodium:proton antiporter activity"/>
    <property type="evidence" value="ECO:0007669"/>
    <property type="project" value="InterPro"/>
</dbReference>
<dbReference type="GO" id="GO:0098719">
    <property type="term" value="P:sodium ion import across plasma membrane"/>
    <property type="evidence" value="ECO:0007669"/>
    <property type="project" value="TreeGrafter"/>
</dbReference>
<keyword evidence="7 10" id="KW-0406">Ion transport</keyword>
<sequence>MGVLIFLPPLLYSSAWTTSWREFRHNAVSIGFLAVGLVAFTVWGVAEFSDRFITFMDWKAGFLLGGVVAATDAIAATSIARSLGLPRRIVDVLEGESLLNDATALLALEFGLHMLMGGTTPSAGEAIFRLFYLTVVGAGVGLAIGFVVSRLSVLIDDGPVEMVVSIVLPYAAYLAGDAVNASGVFAVVACGLYMSRQSSTIYSPRVRMQMYGIWDALTFVLNGLVFVLIGLQLPFVLAAIRGLYSWGTLLKYGVAFSAVLIVLRLIWVYPAAWAAYWIECKCMKRGDAKPRNSAIFVIGWTGMRGVLALAAAISLPETMGNGTAFPTRSLILFLAFSVILVTLVLQGLSLPLLIRWLGLGKIAEGDEEERKAREIILTSAIEYLEKGREVDGERFSHIYEDLLHRYRHRLAAVGSGNEDDSYSGMDEGTYKRLKEIAAGAVKTERRAMIRLRDEGKISDDALRAMQNELDLQETRYEGAVE</sequence>
<keyword evidence="9 10" id="KW-0739">Sodium transport</keyword>
<dbReference type="Gene3D" id="6.10.140.1330">
    <property type="match status" value="1"/>
</dbReference>
<feature type="transmembrane region" description="Helical" evidence="10">
    <location>
        <begin position="294"/>
        <end position="315"/>
    </location>
</feature>
<evidence type="ECO:0000256" key="2">
    <source>
        <dbReference type="ARBA" id="ARBA00022448"/>
    </source>
</evidence>
<feature type="domain" description="Cation/H+ exchanger transmembrane" evidence="11">
    <location>
        <begin position="4"/>
        <end position="356"/>
    </location>
</feature>
<evidence type="ECO:0000256" key="1">
    <source>
        <dbReference type="ARBA" id="ARBA00004651"/>
    </source>
</evidence>
<evidence type="ECO:0000313" key="12">
    <source>
        <dbReference type="EMBL" id="RXH56061.1"/>
    </source>
</evidence>
<keyword evidence="5 10" id="KW-1133">Transmembrane helix</keyword>
<dbReference type="InterPro" id="IPR018422">
    <property type="entry name" value="Cation/H_exchanger_CPA1"/>
</dbReference>
<dbReference type="NCBIfam" id="TIGR00831">
    <property type="entry name" value="a_cpa1"/>
    <property type="match status" value="1"/>
</dbReference>
<evidence type="ECO:0000256" key="3">
    <source>
        <dbReference type="ARBA" id="ARBA00022475"/>
    </source>
</evidence>
<dbReference type="Proteomes" id="UP000289437">
    <property type="component" value="Unassembled WGS sequence"/>
</dbReference>
<comment type="function">
    <text evidence="10">Na(+)/H(+) antiporter that extrudes sodium in exchange for external protons.</text>
</comment>
<dbReference type="AlphaFoldDB" id="A0A4Q0T3D5"/>
<keyword evidence="10" id="KW-0050">Antiport</keyword>
<keyword evidence="6 10" id="KW-0915">Sodium</keyword>
<keyword evidence="4 10" id="KW-0812">Transmembrane</keyword>
<keyword evidence="13" id="KW-1185">Reference proteome</keyword>
<gene>
    <name evidence="12" type="ORF">GRAN_2918</name>
</gene>
<comment type="similarity">
    <text evidence="10">Belongs to the monovalent cation:proton antiporter 1 (CPA1) transporter (TC 2.A.36) family.</text>
</comment>
<feature type="transmembrane region" description="Helical" evidence="10">
    <location>
        <begin position="25"/>
        <end position="46"/>
    </location>
</feature>
<evidence type="ECO:0000256" key="4">
    <source>
        <dbReference type="ARBA" id="ARBA00022692"/>
    </source>
</evidence>
<dbReference type="GO" id="GO:0015386">
    <property type="term" value="F:potassium:proton antiporter activity"/>
    <property type="evidence" value="ECO:0007669"/>
    <property type="project" value="TreeGrafter"/>
</dbReference>
<dbReference type="InterPro" id="IPR006153">
    <property type="entry name" value="Cation/H_exchanger_TM"/>
</dbReference>
<name>A0A4Q0T3D5_9BACT</name>
<proteinExistence type="inferred from homology"/>
<evidence type="ECO:0000256" key="7">
    <source>
        <dbReference type="ARBA" id="ARBA00023065"/>
    </source>
</evidence>
<keyword evidence="8 10" id="KW-0472">Membrane</keyword>
<evidence type="ECO:0000256" key="6">
    <source>
        <dbReference type="ARBA" id="ARBA00023053"/>
    </source>
</evidence>
<dbReference type="RefSeq" id="WP_241654590.1">
    <property type="nucleotide sequence ID" value="NZ_RDSM01000002.1"/>
</dbReference>
<protein>
    <submittedName>
        <fullName evidence="12">Na+/H+ antiporter</fullName>
    </submittedName>
</protein>
<keyword evidence="3 10" id="KW-1003">Cell membrane</keyword>
<dbReference type="PANTHER" id="PTHR10110">
    <property type="entry name" value="SODIUM/HYDROGEN EXCHANGER"/>
    <property type="match status" value="1"/>
</dbReference>
<comment type="subcellular location">
    <subcellularLocation>
        <location evidence="1 10">Cell membrane</location>
        <topology evidence="1 10">Multi-pass membrane protein</topology>
    </subcellularLocation>
</comment>
<feature type="transmembrane region" description="Helical" evidence="10">
    <location>
        <begin position="171"/>
        <end position="195"/>
    </location>
</feature>
<reference evidence="13" key="2">
    <citation type="submission" date="2019-02" db="EMBL/GenBank/DDBJ databases">
        <title>Granulicella sibirica sp. nov., a psychrotolerant acidobacterium isolated from an organic soil layer in forested tundra, West Siberia.</title>
        <authorList>
            <person name="Oshkin I.Y."/>
            <person name="Kulichevskaya I.S."/>
            <person name="Rijpstra W.I.C."/>
            <person name="Sinninghe Damste J.S."/>
            <person name="Rakitin A.L."/>
            <person name="Ravin N.V."/>
            <person name="Dedysh S.N."/>
        </authorList>
    </citation>
    <scope>NUCLEOTIDE SEQUENCE [LARGE SCALE GENOMIC DNA]</scope>
    <source>
        <strain evidence="13">AF10</strain>
    </source>
</reference>
<dbReference type="GO" id="GO:0005886">
    <property type="term" value="C:plasma membrane"/>
    <property type="evidence" value="ECO:0007669"/>
    <property type="project" value="UniProtKB-SubCell"/>
</dbReference>